<dbReference type="EMBL" id="CP021983">
    <property type="protein sequence ID" value="ASC71333.1"/>
    <property type="molecule type" value="Genomic_DNA"/>
</dbReference>
<dbReference type="PROSITE" id="PS50042">
    <property type="entry name" value="CNMP_BINDING_3"/>
    <property type="match status" value="1"/>
</dbReference>
<dbReference type="KEGG" id="hhg:XM38_022850"/>
<sequence length="200" mass="22274">MFTSFSIQQQLAQQFPFDQLPEAALAQLLQGAQPWRYRIGQPILRRETLSQQVMVILEGHARLLGQDPRTQQPTTLQRLGPGELLGIISLIRGVPCETVIASTELIALPLPAYTILQFLEQYPAFGQAICDRIYFIETFDLIAQQVQSRAQDPGDLKRQAQQVCETARVHPLSQGPASLQHLDPTLTWWGSGAPCSTILS</sequence>
<dbReference type="AlphaFoldDB" id="A0A1Z3HM03"/>
<evidence type="ECO:0000313" key="3">
    <source>
        <dbReference type="Proteomes" id="UP000191901"/>
    </source>
</evidence>
<feature type="domain" description="Cyclic nucleotide-binding" evidence="1">
    <location>
        <begin position="16"/>
        <end position="95"/>
    </location>
</feature>
<dbReference type="InterPro" id="IPR014710">
    <property type="entry name" value="RmlC-like_jellyroll"/>
</dbReference>
<dbReference type="SUPFAM" id="SSF51206">
    <property type="entry name" value="cAMP-binding domain-like"/>
    <property type="match status" value="1"/>
</dbReference>
<keyword evidence="3" id="KW-1185">Reference proteome</keyword>
<dbReference type="InterPro" id="IPR000595">
    <property type="entry name" value="cNMP-bd_dom"/>
</dbReference>
<dbReference type="CDD" id="cd00038">
    <property type="entry name" value="CAP_ED"/>
    <property type="match status" value="1"/>
</dbReference>
<reference evidence="2 3" key="1">
    <citation type="journal article" date="2016" name="Biochim. Biophys. Acta">
        <title>Characterization of red-shifted phycobilisomes isolated from the chlorophyll f-containing cyanobacterium Halomicronema hongdechloris.</title>
        <authorList>
            <person name="Li Y."/>
            <person name="Lin Y."/>
            <person name="Garvey C.J."/>
            <person name="Birch D."/>
            <person name="Corkery R.W."/>
            <person name="Loughlin P.C."/>
            <person name="Scheer H."/>
            <person name="Willows R.D."/>
            <person name="Chen M."/>
        </authorList>
    </citation>
    <scope>NUCLEOTIDE SEQUENCE [LARGE SCALE GENOMIC DNA]</scope>
    <source>
        <strain evidence="2 3">C2206</strain>
    </source>
</reference>
<evidence type="ECO:0000313" key="2">
    <source>
        <dbReference type="EMBL" id="ASC71333.1"/>
    </source>
</evidence>
<proteinExistence type="predicted"/>
<accession>A0A1Z3HM03</accession>
<dbReference type="InterPro" id="IPR018490">
    <property type="entry name" value="cNMP-bd_dom_sf"/>
</dbReference>
<name>A0A1Z3HM03_9CYAN</name>
<dbReference type="SMART" id="SM00100">
    <property type="entry name" value="cNMP"/>
    <property type="match status" value="1"/>
</dbReference>
<dbReference type="Gene3D" id="2.60.120.10">
    <property type="entry name" value="Jelly Rolls"/>
    <property type="match status" value="1"/>
</dbReference>
<dbReference type="Pfam" id="PF00027">
    <property type="entry name" value="cNMP_binding"/>
    <property type="match status" value="1"/>
</dbReference>
<evidence type="ECO:0000259" key="1">
    <source>
        <dbReference type="PROSITE" id="PS50042"/>
    </source>
</evidence>
<protein>
    <submittedName>
        <fullName evidence="2">Cyclic nucleotide-binding domain protein</fullName>
    </submittedName>
</protein>
<dbReference type="Proteomes" id="UP000191901">
    <property type="component" value="Chromosome"/>
</dbReference>
<organism evidence="2 3">
    <name type="scientific">Halomicronema hongdechloris C2206</name>
    <dbReference type="NCBI Taxonomy" id="1641165"/>
    <lineage>
        <taxon>Bacteria</taxon>
        <taxon>Bacillati</taxon>
        <taxon>Cyanobacteriota</taxon>
        <taxon>Cyanophyceae</taxon>
        <taxon>Nodosilineales</taxon>
        <taxon>Nodosilineaceae</taxon>
        <taxon>Halomicronema</taxon>
    </lineage>
</organism>
<gene>
    <name evidence="2" type="ORF">XM38_022850</name>
</gene>